<proteinExistence type="predicted"/>
<keyword evidence="1" id="KW-0472">Membrane</keyword>
<dbReference type="Proteomes" id="UP000276133">
    <property type="component" value="Unassembled WGS sequence"/>
</dbReference>
<organism evidence="2 3">
    <name type="scientific">Brachionus plicatilis</name>
    <name type="common">Marine rotifer</name>
    <name type="synonym">Brachionus muelleri</name>
    <dbReference type="NCBI Taxonomy" id="10195"/>
    <lineage>
        <taxon>Eukaryota</taxon>
        <taxon>Metazoa</taxon>
        <taxon>Spiralia</taxon>
        <taxon>Gnathifera</taxon>
        <taxon>Rotifera</taxon>
        <taxon>Eurotatoria</taxon>
        <taxon>Monogononta</taxon>
        <taxon>Pseudotrocha</taxon>
        <taxon>Ploima</taxon>
        <taxon>Brachionidae</taxon>
        <taxon>Brachionus</taxon>
    </lineage>
</organism>
<keyword evidence="3" id="KW-1185">Reference proteome</keyword>
<name>A0A3M7R7L3_BRAPC</name>
<protein>
    <submittedName>
        <fullName evidence="2">Uncharacterized protein</fullName>
    </submittedName>
</protein>
<evidence type="ECO:0000256" key="1">
    <source>
        <dbReference type="SAM" id="Phobius"/>
    </source>
</evidence>
<dbReference type="AlphaFoldDB" id="A0A3M7R7L3"/>
<keyword evidence="1" id="KW-0812">Transmembrane</keyword>
<comment type="caution">
    <text evidence="2">The sequence shown here is derived from an EMBL/GenBank/DDBJ whole genome shotgun (WGS) entry which is preliminary data.</text>
</comment>
<accession>A0A3M7R7L3</accession>
<gene>
    <name evidence="2" type="ORF">BpHYR1_033282</name>
</gene>
<sequence>MLALFERQSQTLDNLKFGFNKKRKQLKKIDFSLILRDINFYAFGHMKLNSSLIFHKLTPTHCLGLSCLLNTNLIANSTLSQFCSLNIWARLKTFVKIIRSRQIFAQEGIHLDIEEEFLNYIFTFYVKWSHNLHDLLLQIVRIFGAAILVTLYIYTYIFPEK</sequence>
<reference evidence="2 3" key="1">
    <citation type="journal article" date="2018" name="Sci. Rep.">
        <title>Genomic signatures of local adaptation to the degree of environmental predictability in rotifers.</title>
        <authorList>
            <person name="Franch-Gras L."/>
            <person name="Hahn C."/>
            <person name="Garcia-Roger E.M."/>
            <person name="Carmona M.J."/>
            <person name="Serra M."/>
            <person name="Gomez A."/>
        </authorList>
    </citation>
    <scope>NUCLEOTIDE SEQUENCE [LARGE SCALE GENOMIC DNA]</scope>
    <source>
        <strain evidence="2">HYR1</strain>
    </source>
</reference>
<feature type="transmembrane region" description="Helical" evidence="1">
    <location>
        <begin position="135"/>
        <end position="157"/>
    </location>
</feature>
<evidence type="ECO:0000313" key="3">
    <source>
        <dbReference type="Proteomes" id="UP000276133"/>
    </source>
</evidence>
<keyword evidence="1" id="KW-1133">Transmembrane helix</keyword>
<evidence type="ECO:0000313" key="2">
    <source>
        <dbReference type="EMBL" id="RNA19439.1"/>
    </source>
</evidence>
<dbReference type="EMBL" id="REGN01004042">
    <property type="protein sequence ID" value="RNA19439.1"/>
    <property type="molecule type" value="Genomic_DNA"/>
</dbReference>